<evidence type="ECO:0000256" key="7">
    <source>
        <dbReference type="RuleBase" id="RU000304"/>
    </source>
</evidence>
<evidence type="ECO:0000256" key="8">
    <source>
        <dbReference type="SAM" id="MobiDB-lite"/>
    </source>
</evidence>
<keyword evidence="12" id="KW-1185">Reference proteome</keyword>
<dbReference type="PROSITE" id="PS50011">
    <property type="entry name" value="PROTEIN_KINASE_DOM"/>
    <property type="match status" value="1"/>
</dbReference>
<evidence type="ECO:0000313" key="12">
    <source>
        <dbReference type="Proteomes" id="UP000019335"/>
    </source>
</evidence>
<sequence length="386" mass="43037">MRRLGPYYLGQTIGEGTFGRVKAGVHALTGEKVAIKLLEKNRIVDAGDVRRVTREIDILKRNRHRNIIQLYDVLDTPARIYLVMENADGGELFDYIVKRQRVPEPEASAFFKQLVDGVGYLHAMEVTHRDLKPENLLLQSSKSAPGGWCVKIIDFGLSNTHEAGTLLSTACGSPCYACPEMIRGLAYRGPAADVWSMGVILYAMVCGYLPFEHTNISKLYHKILAGRYTVPSFLSPGVKDLIAKILVIDPQTRYSIPDIQRHPWYRQLGTGKRKDVKATQYQEARPPPGADCKEEEDGTGCSPPDVNVKLDENVLQEAVSLGLDREELLNALRLHAFGSLTATYHLLNRRRNSHGTPDFAGMDQGSNHLLLLAPSGIHRQQRQDQA</sequence>
<dbReference type="OrthoDB" id="193931at2759"/>
<name>W7TTT1_9STRA</name>
<evidence type="ECO:0000256" key="5">
    <source>
        <dbReference type="ARBA" id="ARBA00022840"/>
    </source>
</evidence>
<accession>W7TTT1</accession>
<keyword evidence="5 6" id="KW-0067">ATP-binding</keyword>
<dbReference type="SUPFAM" id="SSF56112">
    <property type="entry name" value="Protein kinase-like (PK-like)"/>
    <property type="match status" value="1"/>
</dbReference>
<proteinExistence type="inferred from homology"/>
<gene>
    <name evidence="11" type="ORF">Naga_100129g16</name>
</gene>
<comment type="caution">
    <text evidence="11">The sequence shown here is derived from an EMBL/GenBank/DDBJ whole genome shotgun (WGS) entry which is preliminary data.</text>
</comment>
<feature type="domain" description="Protein kinase" evidence="9">
    <location>
        <begin position="7"/>
        <end position="265"/>
    </location>
</feature>
<feature type="domain" description="UBA" evidence="10">
    <location>
        <begin position="309"/>
        <end position="349"/>
    </location>
</feature>
<dbReference type="InterPro" id="IPR011009">
    <property type="entry name" value="Kinase-like_dom_sf"/>
</dbReference>
<dbReference type="GO" id="GO:0005737">
    <property type="term" value="C:cytoplasm"/>
    <property type="evidence" value="ECO:0007669"/>
    <property type="project" value="TreeGrafter"/>
</dbReference>
<dbReference type="InterPro" id="IPR017441">
    <property type="entry name" value="Protein_kinase_ATP_BS"/>
</dbReference>
<evidence type="ECO:0000313" key="11">
    <source>
        <dbReference type="EMBL" id="EWM30615.1"/>
    </source>
</evidence>
<dbReference type="InterPro" id="IPR000719">
    <property type="entry name" value="Prot_kinase_dom"/>
</dbReference>
<dbReference type="InterPro" id="IPR008271">
    <property type="entry name" value="Ser/Thr_kinase_AS"/>
</dbReference>
<feature type="region of interest" description="Disordered" evidence="8">
    <location>
        <begin position="275"/>
        <end position="305"/>
    </location>
</feature>
<dbReference type="PANTHER" id="PTHR24346:SF82">
    <property type="entry name" value="KP78A-RELATED"/>
    <property type="match status" value="1"/>
</dbReference>
<dbReference type="PROSITE" id="PS00107">
    <property type="entry name" value="PROTEIN_KINASE_ATP"/>
    <property type="match status" value="1"/>
</dbReference>
<dbReference type="GO" id="GO:0004674">
    <property type="term" value="F:protein serine/threonine kinase activity"/>
    <property type="evidence" value="ECO:0007669"/>
    <property type="project" value="UniProtKB-KW"/>
</dbReference>
<evidence type="ECO:0000259" key="10">
    <source>
        <dbReference type="PROSITE" id="PS50030"/>
    </source>
</evidence>
<dbReference type="Pfam" id="PF00069">
    <property type="entry name" value="Pkinase"/>
    <property type="match status" value="1"/>
</dbReference>
<dbReference type="InterPro" id="IPR015940">
    <property type="entry name" value="UBA"/>
</dbReference>
<keyword evidence="1 7" id="KW-0723">Serine/threonine-protein kinase</keyword>
<keyword evidence="2" id="KW-0808">Transferase</keyword>
<dbReference type="GO" id="GO:0035556">
    <property type="term" value="P:intracellular signal transduction"/>
    <property type="evidence" value="ECO:0007669"/>
    <property type="project" value="TreeGrafter"/>
</dbReference>
<evidence type="ECO:0000256" key="3">
    <source>
        <dbReference type="ARBA" id="ARBA00022741"/>
    </source>
</evidence>
<evidence type="ECO:0000256" key="1">
    <source>
        <dbReference type="ARBA" id="ARBA00022527"/>
    </source>
</evidence>
<reference evidence="11 12" key="1">
    <citation type="journal article" date="2014" name="Mol. Plant">
        <title>Chromosome Scale Genome Assembly and Transcriptome Profiling of Nannochloropsis gaditana in Nitrogen Depletion.</title>
        <authorList>
            <person name="Corteggiani Carpinelli E."/>
            <person name="Telatin A."/>
            <person name="Vitulo N."/>
            <person name="Forcato C."/>
            <person name="D'Angelo M."/>
            <person name="Schiavon R."/>
            <person name="Vezzi A."/>
            <person name="Giacometti G.M."/>
            <person name="Morosinotto T."/>
            <person name="Valle G."/>
        </authorList>
    </citation>
    <scope>NUCLEOTIDE SEQUENCE [LARGE SCALE GENOMIC DNA]</scope>
    <source>
        <strain evidence="11 12">B-31</strain>
    </source>
</reference>
<evidence type="ECO:0000256" key="2">
    <source>
        <dbReference type="ARBA" id="ARBA00022679"/>
    </source>
</evidence>
<dbReference type="PROSITE" id="PS00108">
    <property type="entry name" value="PROTEIN_KINASE_ST"/>
    <property type="match status" value="1"/>
</dbReference>
<dbReference type="PROSITE" id="PS50030">
    <property type="entry name" value="UBA"/>
    <property type="match status" value="1"/>
</dbReference>
<dbReference type="GO" id="GO:0005524">
    <property type="term" value="F:ATP binding"/>
    <property type="evidence" value="ECO:0007669"/>
    <property type="project" value="UniProtKB-UniRule"/>
</dbReference>
<dbReference type="PANTHER" id="PTHR24346">
    <property type="entry name" value="MAP/MICROTUBULE AFFINITY-REGULATING KINASE"/>
    <property type="match status" value="1"/>
</dbReference>
<dbReference type="Gene3D" id="1.10.510.10">
    <property type="entry name" value="Transferase(Phosphotransferase) domain 1"/>
    <property type="match status" value="1"/>
</dbReference>
<keyword evidence="3 6" id="KW-0547">Nucleotide-binding</keyword>
<evidence type="ECO:0000256" key="4">
    <source>
        <dbReference type="ARBA" id="ARBA00022777"/>
    </source>
</evidence>
<evidence type="ECO:0000256" key="6">
    <source>
        <dbReference type="PROSITE-ProRule" id="PRU10141"/>
    </source>
</evidence>
<comment type="similarity">
    <text evidence="7">Belongs to the protein kinase superfamily.</text>
</comment>
<dbReference type="FunFam" id="1.10.510.10:FF:000571">
    <property type="entry name" value="Maternal embryonic leucine zipper kinase"/>
    <property type="match status" value="1"/>
</dbReference>
<dbReference type="CDD" id="cd14272">
    <property type="entry name" value="UBA_AMPK-RKs"/>
    <property type="match status" value="1"/>
</dbReference>
<dbReference type="EMBL" id="AZIL01000025">
    <property type="protein sequence ID" value="EWM30615.1"/>
    <property type="molecule type" value="Genomic_DNA"/>
</dbReference>
<dbReference type="AlphaFoldDB" id="W7TTT1"/>
<dbReference type="FunFam" id="3.30.200.20:FF:000003">
    <property type="entry name" value="Non-specific serine/threonine protein kinase"/>
    <property type="match status" value="1"/>
</dbReference>
<organism evidence="11 12">
    <name type="scientific">Nannochloropsis gaditana</name>
    <dbReference type="NCBI Taxonomy" id="72520"/>
    <lineage>
        <taxon>Eukaryota</taxon>
        <taxon>Sar</taxon>
        <taxon>Stramenopiles</taxon>
        <taxon>Ochrophyta</taxon>
        <taxon>Eustigmatophyceae</taxon>
        <taxon>Eustigmatales</taxon>
        <taxon>Monodopsidaceae</taxon>
        <taxon>Nannochloropsis</taxon>
    </lineage>
</organism>
<keyword evidence="4 11" id="KW-0418">Kinase</keyword>
<protein>
    <submittedName>
        <fullName evidence="11">Protein kinase domain containing protein</fullName>
    </submittedName>
</protein>
<evidence type="ECO:0000259" key="9">
    <source>
        <dbReference type="PROSITE" id="PS50011"/>
    </source>
</evidence>
<feature type="binding site" evidence="6">
    <location>
        <position position="36"/>
    </location>
    <ligand>
        <name>ATP</name>
        <dbReference type="ChEBI" id="CHEBI:30616"/>
    </ligand>
</feature>
<dbReference type="SMART" id="SM00220">
    <property type="entry name" value="S_TKc"/>
    <property type="match status" value="1"/>
</dbReference>
<dbReference type="CDD" id="cd14003">
    <property type="entry name" value="STKc_AMPK-like"/>
    <property type="match status" value="1"/>
</dbReference>
<dbReference type="Proteomes" id="UP000019335">
    <property type="component" value="Chromosome 1"/>
</dbReference>